<dbReference type="EMBL" id="JBHUMM010000002">
    <property type="protein sequence ID" value="MFD2670563.1"/>
    <property type="molecule type" value="Genomic_DNA"/>
</dbReference>
<evidence type="ECO:0000313" key="4">
    <source>
        <dbReference type="Proteomes" id="UP001597497"/>
    </source>
</evidence>
<dbReference type="InterPro" id="IPR049435">
    <property type="entry name" value="Cas_Cas6_C"/>
</dbReference>
<dbReference type="PANTHER" id="PTHR36984:SF3">
    <property type="entry name" value="CRISPR-ASSOCIATED ENDORIBONUCLEASE CAS6"/>
    <property type="match status" value="1"/>
</dbReference>
<reference evidence="4" key="1">
    <citation type="journal article" date="2019" name="Int. J. Syst. Evol. Microbiol.">
        <title>The Global Catalogue of Microorganisms (GCM) 10K type strain sequencing project: providing services to taxonomists for standard genome sequencing and annotation.</title>
        <authorList>
            <consortium name="The Broad Institute Genomics Platform"/>
            <consortium name="The Broad Institute Genome Sequencing Center for Infectious Disease"/>
            <person name="Wu L."/>
            <person name="Ma J."/>
        </authorList>
    </citation>
    <scope>NUCLEOTIDE SEQUENCE [LARGE SCALE GENOMIC DNA]</scope>
    <source>
        <strain evidence="4">KCTC 33676</strain>
    </source>
</reference>
<evidence type="ECO:0000313" key="3">
    <source>
        <dbReference type="EMBL" id="MFD2670563.1"/>
    </source>
</evidence>
<dbReference type="NCBIfam" id="TIGR01877">
    <property type="entry name" value="cas_cas6"/>
    <property type="match status" value="1"/>
</dbReference>
<dbReference type="Pfam" id="PF01881">
    <property type="entry name" value="Cas_Cas6_C"/>
    <property type="match status" value="1"/>
</dbReference>
<dbReference type="Proteomes" id="UP001597497">
    <property type="component" value="Unassembled WGS sequence"/>
</dbReference>
<dbReference type="InterPro" id="IPR045747">
    <property type="entry name" value="CRISPR-assoc_prot_Cas6_N_sf"/>
</dbReference>
<organism evidence="3 4">
    <name type="scientific">Marinicrinis sediminis</name>
    <dbReference type="NCBI Taxonomy" id="1652465"/>
    <lineage>
        <taxon>Bacteria</taxon>
        <taxon>Bacillati</taxon>
        <taxon>Bacillota</taxon>
        <taxon>Bacilli</taxon>
        <taxon>Bacillales</taxon>
        <taxon>Paenibacillaceae</taxon>
    </lineage>
</organism>
<feature type="domain" description="CRISPR associated protein Cas6 C-terminal" evidence="2">
    <location>
        <begin position="199"/>
        <end position="315"/>
    </location>
</feature>
<dbReference type="Gene3D" id="3.30.70.1890">
    <property type="match status" value="1"/>
</dbReference>
<proteinExistence type="predicted"/>
<dbReference type="InterPro" id="IPR010156">
    <property type="entry name" value="CRISPR-assoc_prot_Cas6"/>
</dbReference>
<sequence>MIPLILSEHVGAMVKLNKTSWVLFFSFFIYLFFTDNEQDINLLNIPSLLQIMLKFGFDCTILEEGSFIYFGARKLLINILNRNGGEKMRFKVTYEAEWIPVHYRMKIYSLLKEAIKKADISFYQQLFEQQRQEIKPFSTAVYLRDFRIEGQRIYLKDFSITVSSTMEFAIHAFNGFREMEEYMIGGVKWKQSSIQLLREAEIASHSVILKTLSPILVEDQNGKPLSPTDEGYEKELNYFANLQIRQAAGRELYRPIRFTPINMQKMVVKESNRIYQETHPDQSLYYTAYKGLIKLEGHWEDLQILYQLGIGKRTAFFGLTDYIREEG</sequence>
<dbReference type="Gene3D" id="3.30.70.1900">
    <property type="match status" value="1"/>
</dbReference>
<dbReference type="RefSeq" id="WP_379927953.1">
    <property type="nucleotide sequence ID" value="NZ_JBHUMM010000002.1"/>
</dbReference>
<protein>
    <submittedName>
        <fullName evidence="3">CRISPR-associated endoribonuclease Cas6</fullName>
    </submittedName>
</protein>
<dbReference type="PANTHER" id="PTHR36984">
    <property type="entry name" value="CRISPR-ASSOCIATED ENDORIBONUCLEASE CAS6 1"/>
    <property type="match status" value="1"/>
</dbReference>
<keyword evidence="1" id="KW-0051">Antiviral defense</keyword>
<name>A0ABW5R6D5_9BACL</name>
<accession>A0ABW5R6D5</accession>
<evidence type="ECO:0000259" key="2">
    <source>
        <dbReference type="Pfam" id="PF01881"/>
    </source>
</evidence>
<keyword evidence="4" id="KW-1185">Reference proteome</keyword>
<gene>
    <name evidence="3" type="primary">cas6</name>
    <name evidence="3" type="ORF">ACFSUC_02935</name>
</gene>
<comment type="caution">
    <text evidence="3">The sequence shown here is derived from an EMBL/GenBank/DDBJ whole genome shotgun (WGS) entry which is preliminary data.</text>
</comment>
<evidence type="ECO:0000256" key="1">
    <source>
        <dbReference type="ARBA" id="ARBA00023118"/>
    </source>
</evidence>
<dbReference type="CDD" id="cd21140">
    <property type="entry name" value="Cas6_I-like"/>
    <property type="match status" value="1"/>
</dbReference>